<name>A0A139WHF9_TRICA</name>
<organism evidence="1 2">
    <name type="scientific">Tribolium castaneum</name>
    <name type="common">Red flour beetle</name>
    <dbReference type="NCBI Taxonomy" id="7070"/>
    <lineage>
        <taxon>Eukaryota</taxon>
        <taxon>Metazoa</taxon>
        <taxon>Ecdysozoa</taxon>
        <taxon>Arthropoda</taxon>
        <taxon>Hexapoda</taxon>
        <taxon>Insecta</taxon>
        <taxon>Pterygota</taxon>
        <taxon>Neoptera</taxon>
        <taxon>Endopterygota</taxon>
        <taxon>Coleoptera</taxon>
        <taxon>Polyphaga</taxon>
        <taxon>Cucujiformia</taxon>
        <taxon>Tenebrionidae</taxon>
        <taxon>Tenebrionidae incertae sedis</taxon>
        <taxon>Tribolium</taxon>
    </lineage>
</organism>
<reference evidence="1 2" key="1">
    <citation type="journal article" date="2008" name="Nature">
        <title>The genome of the model beetle and pest Tribolium castaneum.</title>
        <authorList>
            <consortium name="Tribolium Genome Sequencing Consortium"/>
            <person name="Richards S."/>
            <person name="Gibbs R.A."/>
            <person name="Weinstock G.M."/>
            <person name="Brown S.J."/>
            <person name="Denell R."/>
            <person name="Beeman R.W."/>
            <person name="Gibbs R."/>
            <person name="Beeman R.W."/>
            <person name="Brown S.J."/>
            <person name="Bucher G."/>
            <person name="Friedrich M."/>
            <person name="Grimmelikhuijzen C.J."/>
            <person name="Klingler M."/>
            <person name="Lorenzen M."/>
            <person name="Richards S."/>
            <person name="Roth S."/>
            <person name="Schroder R."/>
            <person name="Tautz D."/>
            <person name="Zdobnov E.M."/>
            <person name="Muzny D."/>
            <person name="Gibbs R.A."/>
            <person name="Weinstock G.M."/>
            <person name="Attaway T."/>
            <person name="Bell S."/>
            <person name="Buhay C.J."/>
            <person name="Chandrabose M.N."/>
            <person name="Chavez D."/>
            <person name="Clerk-Blankenburg K.P."/>
            <person name="Cree A."/>
            <person name="Dao M."/>
            <person name="Davis C."/>
            <person name="Chacko J."/>
            <person name="Dinh H."/>
            <person name="Dugan-Rocha S."/>
            <person name="Fowler G."/>
            <person name="Garner T.T."/>
            <person name="Garnes J."/>
            <person name="Gnirke A."/>
            <person name="Hawes A."/>
            <person name="Hernandez J."/>
            <person name="Hines S."/>
            <person name="Holder M."/>
            <person name="Hume J."/>
            <person name="Jhangiani S.N."/>
            <person name="Joshi V."/>
            <person name="Khan Z.M."/>
            <person name="Jackson L."/>
            <person name="Kovar C."/>
            <person name="Kowis A."/>
            <person name="Lee S."/>
            <person name="Lewis L.R."/>
            <person name="Margolis J."/>
            <person name="Morgan M."/>
            <person name="Nazareth L.V."/>
            <person name="Nguyen N."/>
            <person name="Okwuonu G."/>
            <person name="Parker D."/>
            <person name="Richards S."/>
            <person name="Ruiz S.J."/>
            <person name="Santibanez J."/>
            <person name="Savard J."/>
            <person name="Scherer S.E."/>
            <person name="Schneider B."/>
            <person name="Sodergren E."/>
            <person name="Tautz D."/>
            <person name="Vattahil S."/>
            <person name="Villasana D."/>
            <person name="White C.S."/>
            <person name="Wright R."/>
            <person name="Park Y."/>
            <person name="Beeman R.W."/>
            <person name="Lord J."/>
            <person name="Oppert B."/>
            <person name="Lorenzen M."/>
            <person name="Brown S."/>
            <person name="Wang L."/>
            <person name="Savard J."/>
            <person name="Tautz D."/>
            <person name="Richards S."/>
            <person name="Weinstock G."/>
            <person name="Gibbs R.A."/>
            <person name="Liu Y."/>
            <person name="Worley K."/>
            <person name="Weinstock G."/>
            <person name="Elsik C.G."/>
            <person name="Reese J.T."/>
            <person name="Elhaik E."/>
            <person name="Landan G."/>
            <person name="Graur D."/>
            <person name="Arensburger P."/>
            <person name="Atkinson P."/>
            <person name="Beeman R.W."/>
            <person name="Beidler J."/>
            <person name="Brown S.J."/>
            <person name="Demuth J.P."/>
            <person name="Drury D.W."/>
            <person name="Du Y.Z."/>
            <person name="Fujiwara H."/>
            <person name="Lorenzen M."/>
            <person name="Maselli V."/>
            <person name="Osanai M."/>
            <person name="Park Y."/>
            <person name="Robertson H.M."/>
            <person name="Tu Z."/>
            <person name="Wang J.J."/>
            <person name="Wang S."/>
            <person name="Richards S."/>
            <person name="Song H."/>
            <person name="Zhang L."/>
            <person name="Sodergren E."/>
            <person name="Werner D."/>
            <person name="Stanke M."/>
            <person name="Morgenstern B."/>
            <person name="Solovyev V."/>
            <person name="Kosarev P."/>
            <person name="Brown G."/>
            <person name="Chen H.C."/>
            <person name="Ermolaeva O."/>
            <person name="Hlavina W."/>
            <person name="Kapustin Y."/>
            <person name="Kiryutin B."/>
            <person name="Kitts P."/>
            <person name="Maglott D."/>
            <person name="Pruitt K."/>
            <person name="Sapojnikov V."/>
            <person name="Souvorov A."/>
            <person name="Mackey A.J."/>
            <person name="Waterhouse R.M."/>
            <person name="Wyder S."/>
            <person name="Zdobnov E.M."/>
            <person name="Zdobnov E.M."/>
            <person name="Wyder S."/>
            <person name="Kriventseva E.V."/>
            <person name="Kadowaki T."/>
            <person name="Bork P."/>
            <person name="Aranda M."/>
            <person name="Bao R."/>
            <person name="Beermann A."/>
            <person name="Berns N."/>
            <person name="Bolognesi R."/>
            <person name="Bonneton F."/>
            <person name="Bopp D."/>
            <person name="Brown S.J."/>
            <person name="Bucher G."/>
            <person name="Butts T."/>
            <person name="Chaumot A."/>
            <person name="Denell R.E."/>
            <person name="Ferrier D.E."/>
            <person name="Friedrich M."/>
            <person name="Gordon C.M."/>
            <person name="Jindra M."/>
            <person name="Klingler M."/>
            <person name="Lan Q."/>
            <person name="Lattorff H.M."/>
            <person name="Laudet V."/>
            <person name="von Levetsow C."/>
            <person name="Liu Z."/>
            <person name="Lutz R."/>
            <person name="Lynch J.A."/>
            <person name="da Fonseca R.N."/>
            <person name="Posnien N."/>
            <person name="Reuter R."/>
            <person name="Roth S."/>
            <person name="Savard J."/>
            <person name="Schinko J.B."/>
            <person name="Schmitt C."/>
            <person name="Schoppmeier M."/>
            <person name="Schroder R."/>
            <person name="Shippy T.D."/>
            <person name="Simonnet F."/>
            <person name="Marques-Souza H."/>
            <person name="Tautz D."/>
            <person name="Tomoyasu Y."/>
            <person name="Trauner J."/>
            <person name="Van der Zee M."/>
            <person name="Vervoort M."/>
            <person name="Wittkopp N."/>
            <person name="Wimmer E.A."/>
            <person name="Yang X."/>
            <person name="Jones A.K."/>
            <person name="Sattelle D.B."/>
            <person name="Ebert P.R."/>
            <person name="Nelson D."/>
            <person name="Scott J.G."/>
            <person name="Beeman R.W."/>
            <person name="Muthukrishnan S."/>
            <person name="Kramer K.J."/>
            <person name="Arakane Y."/>
            <person name="Beeman R.W."/>
            <person name="Zhu Q."/>
            <person name="Hogenkamp D."/>
            <person name="Dixit R."/>
            <person name="Oppert B."/>
            <person name="Jiang H."/>
            <person name="Zou Z."/>
            <person name="Marshall J."/>
            <person name="Elpidina E."/>
            <person name="Vinokurov K."/>
            <person name="Oppert C."/>
            <person name="Zou Z."/>
            <person name="Evans J."/>
            <person name="Lu Z."/>
            <person name="Zhao P."/>
            <person name="Sumathipala N."/>
            <person name="Altincicek B."/>
            <person name="Vilcinskas A."/>
            <person name="Williams M."/>
            <person name="Hultmark D."/>
            <person name="Hetru C."/>
            <person name="Jiang H."/>
            <person name="Grimmelikhuijzen C.J."/>
            <person name="Hauser F."/>
            <person name="Cazzamali G."/>
            <person name="Williamson M."/>
            <person name="Park Y."/>
            <person name="Li B."/>
            <person name="Tanaka Y."/>
            <person name="Predel R."/>
            <person name="Neupert S."/>
            <person name="Schachtner J."/>
            <person name="Verleyen P."/>
            <person name="Raible F."/>
            <person name="Bork P."/>
            <person name="Friedrich M."/>
            <person name="Walden K.K."/>
            <person name="Robertson H.M."/>
            <person name="Angeli S."/>
            <person name="Foret S."/>
            <person name="Bucher G."/>
            <person name="Schuetz S."/>
            <person name="Maleszka R."/>
            <person name="Wimmer E.A."/>
            <person name="Beeman R.W."/>
            <person name="Lorenzen M."/>
            <person name="Tomoyasu Y."/>
            <person name="Miller S.C."/>
            <person name="Grossmann D."/>
            <person name="Bucher G."/>
        </authorList>
    </citation>
    <scope>NUCLEOTIDE SEQUENCE [LARGE SCALE GENOMIC DNA]</scope>
    <source>
        <strain evidence="1 2">Georgia GA2</strain>
    </source>
</reference>
<evidence type="ECO:0000313" key="2">
    <source>
        <dbReference type="Proteomes" id="UP000007266"/>
    </source>
</evidence>
<sequence>MASGILIKLDSDFLTLEMNEKLYNLLKKGKINWFFRRRHIKNNGSFITFLLFLQLNCSKFINVY</sequence>
<dbReference type="Proteomes" id="UP000007266">
    <property type="component" value="Linkage group 5"/>
</dbReference>
<evidence type="ECO:0000313" key="1">
    <source>
        <dbReference type="EMBL" id="KYB27393.1"/>
    </source>
</evidence>
<dbReference type="InParanoid" id="A0A139WHF9"/>
<dbReference type="AlphaFoldDB" id="A0A139WHF9"/>
<accession>A0A139WHF9</accession>
<gene>
    <name evidence="1" type="primary">AUGUSTUS-3.0.2_33229</name>
    <name evidence="1" type="ORF">TcasGA2_TC033229</name>
</gene>
<protein>
    <submittedName>
        <fullName evidence="1">Uncharacterized protein</fullName>
    </submittedName>
</protein>
<proteinExistence type="predicted"/>
<reference evidence="1 2" key="2">
    <citation type="journal article" date="2010" name="Nucleic Acids Res.">
        <title>BeetleBase in 2010: revisions to provide comprehensive genomic information for Tribolium castaneum.</title>
        <authorList>
            <person name="Kim H.S."/>
            <person name="Murphy T."/>
            <person name="Xia J."/>
            <person name="Caragea D."/>
            <person name="Park Y."/>
            <person name="Beeman R.W."/>
            <person name="Lorenzen M.D."/>
            <person name="Butcher S."/>
            <person name="Manak J.R."/>
            <person name="Brown S.J."/>
        </authorList>
    </citation>
    <scope>GENOME REANNOTATION</scope>
    <source>
        <strain evidence="1 2">Georgia GA2</strain>
    </source>
</reference>
<dbReference type="EMBL" id="KQ971343">
    <property type="protein sequence ID" value="KYB27393.1"/>
    <property type="molecule type" value="Genomic_DNA"/>
</dbReference>
<keyword evidence="2" id="KW-1185">Reference proteome</keyword>